<keyword evidence="4 7" id="KW-0808">Transferase</keyword>
<dbReference type="NCBIfam" id="TIGR00453">
    <property type="entry name" value="ispD"/>
    <property type="match status" value="1"/>
</dbReference>
<comment type="caution">
    <text evidence="8">The sequence shown here is derived from an EMBL/GenBank/DDBJ whole genome shotgun (WGS) entry which is preliminary data.</text>
</comment>
<evidence type="ECO:0000256" key="5">
    <source>
        <dbReference type="ARBA" id="ARBA00022695"/>
    </source>
</evidence>
<evidence type="ECO:0000256" key="1">
    <source>
        <dbReference type="ARBA" id="ARBA00001282"/>
    </source>
</evidence>
<dbReference type="PANTHER" id="PTHR32125:SF4">
    <property type="entry name" value="2-C-METHYL-D-ERYTHRITOL 4-PHOSPHATE CYTIDYLYLTRANSFERASE, CHLOROPLASTIC"/>
    <property type="match status" value="1"/>
</dbReference>
<organism evidence="8 9">
    <name type="scientific">Bacillus carboniphilus</name>
    <dbReference type="NCBI Taxonomy" id="86663"/>
    <lineage>
        <taxon>Bacteria</taxon>
        <taxon>Bacillati</taxon>
        <taxon>Bacillota</taxon>
        <taxon>Bacilli</taxon>
        <taxon>Bacillales</taxon>
        <taxon>Bacillaceae</taxon>
        <taxon>Bacillus</taxon>
    </lineage>
</organism>
<dbReference type="CDD" id="cd02516">
    <property type="entry name" value="CDP-ME_synthetase"/>
    <property type="match status" value="1"/>
</dbReference>
<keyword evidence="5 7" id="KW-0548">Nucleotidyltransferase</keyword>
<dbReference type="HAMAP" id="MF_00108">
    <property type="entry name" value="IspD"/>
    <property type="match status" value="1"/>
</dbReference>
<dbReference type="InterPro" id="IPR018294">
    <property type="entry name" value="ISPD_synthase_CS"/>
</dbReference>
<feature type="site" description="Transition state stabilizer" evidence="7">
    <location>
        <position position="22"/>
    </location>
</feature>
<evidence type="ECO:0000256" key="4">
    <source>
        <dbReference type="ARBA" id="ARBA00022679"/>
    </source>
</evidence>
<dbReference type="InterPro" id="IPR001228">
    <property type="entry name" value="IspD"/>
</dbReference>
<dbReference type="Pfam" id="PF01128">
    <property type="entry name" value="IspD"/>
    <property type="match status" value="1"/>
</dbReference>
<comment type="catalytic activity">
    <reaction evidence="1 7">
        <text>2-C-methyl-D-erythritol 4-phosphate + CTP + H(+) = 4-CDP-2-C-methyl-D-erythritol + diphosphate</text>
        <dbReference type="Rhea" id="RHEA:13429"/>
        <dbReference type="ChEBI" id="CHEBI:15378"/>
        <dbReference type="ChEBI" id="CHEBI:33019"/>
        <dbReference type="ChEBI" id="CHEBI:37563"/>
        <dbReference type="ChEBI" id="CHEBI:57823"/>
        <dbReference type="ChEBI" id="CHEBI:58262"/>
        <dbReference type="EC" id="2.7.7.60"/>
    </reaction>
</comment>
<dbReference type="SUPFAM" id="SSF53448">
    <property type="entry name" value="Nucleotide-diphospho-sugar transferases"/>
    <property type="match status" value="1"/>
</dbReference>
<evidence type="ECO:0000256" key="3">
    <source>
        <dbReference type="ARBA" id="ARBA00009789"/>
    </source>
</evidence>
<comment type="function">
    <text evidence="7">Catalyzes the formation of 4-diphosphocytidyl-2-C-methyl-D-erythritol from CTP and 2-C-methyl-D-erythritol 4-phosphate (MEP).</text>
</comment>
<dbReference type="InterPro" id="IPR050088">
    <property type="entry name" value="IspD/TarI_cytidylyltransf_bact"/>
</dbReference>
<evidence type="ECO:0000256" key="7">
    <source>
        <dbReference type="HAMAP-Rule" id="MF_00108"/>
    </source>
</evidence>
<name>A0ABN0W1X9_9BACI</name>
<dbReference type="GO" id="GO:0016779">
    <property type="term" value="F:nucleotidyltransferase activity"/>
    <property type="evidence" value="ECO:0007669"/>
    <property type="project" value="UniProtKB-KW"/>
</dbReference>
<proteinExistence type="inferred from homology"/>
<evidence type="ECO:0000313" key="8">
    <source>
        <dbReference type="EMBL" id="GAA0323092.1"/>
    </source>
</evidence>
<comment type="similarity">
    <text evidence="3 7">Belongs to the IspD/TarI cytidylyltransferase family. IspD subfamily.</text>
</comment>
<feature type="site" description="Transition state stabilizer" evidence="7">
    <location>
        <position position="15"/>
    </location>
</feature>
<sequence length="234" mass="26593">MSYVVIIPAAGSGKRMNAGKNKLFLSVQEVPIIIHTLRVFDSDETCKGIYLTINPAERDIFQELLTEYKIQKVKRLIPGGKERQDSVYEAVKVIEEEGIVLVHDGARPFIRTNTIRELVEKAAEKKAAVVAVPVKDTVKRVENFQVAETLDRSSLWAAQTPQAFHISLLKRAHEMAERDQFLGTDDTSLVERLGIPVAIIEGEYDNIKLTTQEDLYFAEAIYLKRERRKEEDHV</sequence>
<dbReference type="Gene3D" id="3.90.550.10">
    <property type="entry name" value="Spore Coat Polysaccharide Biosynthesis Protein SpsA, Chain A"/>
    <property type="match status" value="1"/>
</dbReference>
<dbReference type="InterPro" id="IPR034683">
    <property type="entry name" value="IspD/TarI"/>
</dbReference>
<evidence type="ECO:0000256" key="2">
    <source>
        <dbReference type="ARBA" id="ARBA00004787"/>
    </source>
</evidence>
<dbReference type="InterPro" id="IPR029044">
    <property type="entry name" value="Nucleotide-diphossugar_trans"/>
</dbReference>
<feature type="site" description="Positions MEP for the nucleophilic attack" evidence="7">
    <location>
        <position position="208"/>
    </location>
</feature>
<evidence type="ECO:0000256" key="6">
    <source>
        <dbReference type="ARBA" id="ARBA00023229"/>
    </source>
</evidence>
<gene>
    <name evidence="7 8" type="primary">ispD</name>
    <name evidence="8" type="ORF">GCM10008967_12020</name>
</gene>
<protein>
    <recommendedName>
        <fullName evidence="7">2-C-methyl-D-erythritol 4-phosphate cytidylyltransferase</fullName>
        <ecNumber evidence="7">2.7.7.60</ecNumber>
    </recommendedName>
    <alternativeName>
        <fullName evidence="7">4-diphosphocytidyl-2C-methyl-D-erythritol synthase</fullName>
    </alternativeName>
    <alternativeName>
        <fullName evidence="7">MEP cytidylyltransferase</fullName>
        <shortName evidence="7">MCT</shortName>
    </alternativeName>
</protein>
<reference evidence="8 9" key="1">
    <citation type="journal article" date="2019" name="Int. J. Syst. Evol. Microbiol.">
        <title>The Global Catalogue of Microorganisms (GCM) 10K type strain sequencing project: providing services to taxonomists for standard genome sequencing and annotation.</title>
        <authorList>
            <consortium name="The Broad Institute Genomics Platform"/>
            <consortium name="The Broad Institute Genome Sequencing Center for Infectious Disease"/>
            <person name="Wu L."/>
            <person name="Ma J."/>
        </authorList>
    </citation>
    <scope>NUCLEOTIDE SEQUENCE [LARGE SCALE GENOMIC DNA]</scope>
    <source>
        <strain evidence="8 9">JCM 9731</strain>
    </source>
</reference>
<dbReference type="Proteomes" id="UP001500782">
    <property type="component" value="Unassembled WGS sequence"/>
</dbReference>
<dbReference type="EC" id="2.7.7.60" evidence="7"/>
<keyword evidence="9" id="KW-1185">Reference proteome</keyword>
<keyword evidence="6 7" id="KW-0414">Isoprene biosynthesis</keyword>
<dbReference type="RefSeq" id="WP_343797253.1">
    <property type="nucleotide sequence ID" value="NZ_BAAADJ010000013.1"/>
</dbReference>
<dbReference type="EMBL" id="BAAADJ010000013">
    <property type="protein sequence ID" value="GAA0323092.1"/>
    <property type="molecule type" value="Genomic_DNA"/>
</dbReference>
<feature type="site" description="Positions MEP for the nucleophilic attack" evidence="7">
    <location>
        <position position="152"/>
    </location>
</feature>
<dbReference type="PROSITE" id="PS01295">
    <property type="entry name" value="ISPD"/>
    <property type="match status" value="1"/>
</dbReference>
<dbReference type="PANTHER" id="PTHR32125">
    <property type="entry name" value="2-C-METHYL-D-ERYTHRITOL 4-PHOSPHATE CYTIDYLYLTRANSFERASE, CHLOROPLASTIC"/>
    <property type="match status" value="1"/>
</dbReference>
<evidence type="ECO:0000313" key="9">
    <source>
        <dbReference type="Proteomes" id="UP001500782"/>
    </source>
</evidence>
<accession>A0ABN0W1X9</accession>
<comment type="pathway">
    <text evidence="2 7">Isoprenoid biosynthesis; isopentenyl diphosphate biosynthesis via DXP pathway; isopentenyl diphosphate from 1-deoxy-D-xylulose 5-phosphate: step 2/6.</text>
</comment>